<evidence type="ECO:0000256" key="1">
    <source>
        <dbReference type="SAM" id="SignalP"/>
    </source>
</evidence>
<organism evidence="3 5">
    <name type="scientific">Ralstonia pickettii</name>
    <name type="common">Burkholderia pickettii</name>
    <dbReference type="NCBI Taxonomy" id="329"/>
    <lineage>
        <taxon>Bacteria</taxon>
        <taxon>Pseudomonadati</taxon>
        <taxon>Pseudomonadota</taxon>
        <taxon>Betaproteobacteria</taxon>
        <taxon>Burkholderiales</taxon>
        <taxon>Burkholderiaceae</taxon>
        <taxon>Ralstonia</taxon>
    </lineage>
</organism>
<sequence length="135" mass="14351">MRKSTVISILATLASFPTIASAFVLHLEHGFGTHNPVVTLGGMQPSSALPEEIDVSLKRGDILSKTLSSQQRYSMRLVNRGSVSVKLRLDIQDAGGIGALPGTQPIDLVLEPGEARELAMEAWTPMMVVVSTAAP</sequence>
<dbReference type="GeneID" id="34793018"/>
<dbReference type="Proteomes" id="UP001199322">
    <property type="component" value="Unassembled WGS sequence"/>
</dbReference>
<dbReference type="EMBL" id="CATWFT010000009">
    <property type="protein sequence ID" value="CAJ0726257.1"/>
    <property type="molecule type" value="Genomic_DNA"/>
</dbReference>
<reference evidence="3" key="1">
    <citation type="submission" date="2018-06" db="EMBL/GenBank/DDBJ databases">
        <authorList>
            <person name="O'Rourke A."/>
        </authorList>
    </citation>
    <scope>NUCLEOTIDE SEQUENCE</scope>
    <source>
        <strain evidence="3">132550021-3</strain>
    </source>
</reference>
<accession>A0A9Q2C2T3</accession>
<evidence type="ECO:0000313" key="2">
    <source>
        <dbReference type="EMBL" id="CAJ0726257.1"/>
    </source>
</evidence>
<keyword evidence="4" id="KW-1185">Reference proteome</keyword>
<reference evidence="2 4" key="2">
    <citation type="submission" date="2023-07" db="EMBL/GenBank/DDBJ databases">
        <authorList>
            <person name="Peeters C."/>
        </authorList>
    </citation>
    <scope>NUCLEOTIDE SEQUENCE [LARGE SCALE GENOMIC DNA]</scope>
    <source>
        <strain evidence="2 4">R-38712</strain>
    </source>
</reference>
<dbReference type="EMBL" id="QGBI01000019">
    <property type="protein sequence ID" value="MBX3892012.1"/>
    <property type="molecule type" value="Genomic_DNA"/>
</dbReference>
<evidence type="ECO:0000313" key="3">
    <source>
        <dbReference type="EMBL" id="MBX3892012.1"/>
    </source>
</evidence>
<proteinExistence type="predicted"/>
<name>A0A9Q2C2T3_RALPI</name>
<keyword evidence="1" id="KW-0732">Signal</keyword>
<feature type="chain" id="PRO_5044465210" description="Copper chaperone PCu(A)C" evidence="1">
    <location>
        <begin position="23"/>
        <end position="135"/>
    </location>
</feature>
<evidence type="ECO:0000313" key="5">
    <source>
        <dbReference type="Proteomes" id="UP001199322"/>
    </source>
</evidence>
<evidence type="ECO:0000313" key="4">
    <source>
        <dbReference type="Proteomes" id="UP001189303"/>
    </source>
</evidence>
<dbReference type="AlphaFoldDB" id="A0A9Q2C2T3"/>
<protein>
    <recommendedName>
        <fullName evidence="6">Copper chaperone PCu(A)C</fullName>
    </recommendedName>
</protein>
<dbReference type="RefSeq" id="WP_009241651.1">
    <property type="nucleotide sequence ID" value="NZ_CABKQE010000004.1"/>
</dbReference>
<evidence type="ECO:0008006" key="6">
    <source>
        <dbReference type="Google" id="ProtNLM"/>
    </source>
</evidence>
<comment type="caution">
    <text evidence="3">The sequence shown here is derived from an EMBL/GenBank/DDBJ whole genome shotgun (WGS) entry which is preliminary data.</text>
</comment>
<feature type="signal peptide" evidence="1">
    <location>
        <begin position="1"/>
        <end position="22"/>
    </location>
</feature>
<gene>
    <name evidence="3" type="ORF">DEE74_19285</name>
    <name evidence="2" type="ORF">R38712_02983</name>
</gene>
<dbReference type="Proteomes" id="UP001189303">
    <property type="component" value="Unassembled WGS sequence"/>
</dbReference>